<evidence type="ECO:0000256" key="1">
    <source>
        <dbReference type="ARBA" id="ARBA00003416"/>
    </source>
</evidence>
<feature type="transmembrane region" description="Helical" evidence="6">
    <location>
        <begin position="38"/>
        <end position="60"/>
    </location>
</feature>
<sequence>MRGIGRLDCSQYLSSRAIVGIIRKISKWWWTPVILPDILSAAALLVGIAILLVLLTGNWTRSVRDLLEERTSRLEQGQERQEKTLRDELARSRQEWASAFKGFRDDLDNQMQSLSSQLMTLVGARFDTLDSGMKSFHAFQEQAASRQRERFGAFQENTQQMLHTQSRHQSDQLGEMAAQQKNLLDSFMRQVSELTQMNAAKLEQIRTTVEQQLANLQKDNSDQLEKMRMTVDEKLHQTLEQRLGESFKIVSERLEQVQKGLGEMQTLASGVGDLKKVLTNVKTRGTLGEIQLDNILEQVLTHDQYEEKAAVKRGSAERVDFAIRLPGKDDHGDVVLLPIDAKFPLEDYQRLLEAQDAGDLAQAQEAGKMLENRIKLEARSIGEKYLNPPVTTDFAILFLPVEGLFAEVLRRPGLWESIQRDYHVVVTGPTTITALLNSLQMGFRTLAIQKRSSEVWKLLGAVKTEFGKFGEVLEKTQKKLQEASNTIESAATRTRVIERKLRTVEALPQEQAAPLLEAALDVELDVNP</sequence>
<comment type="similarity">
    <text evidence="2">Belongs to the RmuC family.</text>
</comment>
<name>A0A7Y0L245_9FIRM</name>
<comment type="function">
    <text evidence="1">Involved in DNA recombination.</text>
</comment>
<organism evidence="7 8">
    <name type="scientific">Sulfobacillus harzensis</name>
    <dbReference type="NCBI Taxonomy" id="2729629"/>
    <lineage>
        <taxon>Bacteria</taxon>
        <taxon>Bacillati</taxon>
        <taxon>Bacillota</taxon>
        <taxon>Clostridia</taxon>
        <taxon>Eubacteriales</taxon>
        <taxon>Clostridiales Family XVII. Incertae Sedis</taxon>
        <taxon>Sulfobacillus</taxon>
    </lineage>
</organism>
<keyword evidence="6" id="KW-0812">Transmembrane</keyword>
<gene>
    <name evidence="7" type="primary">rmuC</name>
    <name evidence="7" type="ORF">HIJ39_01110</name>
</gene>
<dbReference type="InterPro" id="IPR003798">
    <property type="entry name" value="DNA_recombination_RmuC"/>
</dbReference>
<keyword evidence="3 5" id="KW-0175">Coiled coil</keyword>
<evidence type="ECO:0000256" key="5">
    <source>
        <dbReference type="SAM" id="Coils"/>
    </source>
</evidence>
<keyword evidence="6" id="KW-0472">Membrane</keyword>
<evidence type="ECO:0000256" key="3">
    <source>
        <dbReference type="ARBA" id="ARBA00023054"/>
    </source>
</evidence>
<accession>A0A7Y0L245</accession>
<keyword evidence="8" id="KW-1185">Reference proteome</keyword>
<reference evidence="7 8" key="1">
    <citation type="submission" date="2020-04" db="EMBL/GenBank/DDBJ databases">
        <authorList>
            <person name="Zhang R."/>
            <person name="Schippers A."/>
        </authorList>
    </citation>
    <scope>NUCLEOTIDE SEQUENCE [LARGE SCALE GENOMIC DNA]</scope>
    <source>
        <strain evidence="7 8">DSM 109850</strain>
    </source>
</reference>
<evidence type="ECO:0000256" key="2">
    <source>
        <dbReference type="ARBA" id="ARBA00009840"/>
    </source>
</evidence>
<comment type="caution">
    <text evidence="7">The sequence shown here is derived from an EMBL/GenBank/DDBJ whole genome shotgun (WGS) entry which is preliminary data.</text>
</comment>
<evidence type="ECO:0000313" key="7">
    <source>
        <dbReference type="EMBL" id="NMP20955.1"/>
    </source>
</evidence>
<evidence type="ECO:0000313" key="8">
    <source>
        <dbReference type="Proteomes" id="UP000533476"/>
    </source>
</evidence>
<dbReference type="GO" id="GO:0006310">
    <property type="term" value="P:DNA recombination"/>
    <property type="evidence" value="ECO:0007669"/>
    <property type="project" value="UniProtKB-KW"/>
</dbReference>
<evidence type="ECO:0000256" key="4">
    <source>
        <dbReference type="ARBA" id="ARBA00023172"/>
    </source>
</evidence>
<keyword evidence="6" id="KW-1133">Transmembrane helix</keyword>
<keyword evidence="4" id="KW-0233">DNA recombination</keyword>
<dbReference type="PANTHER" id="PTHR30563">
    <property type="entry name" value="DNA RECOMBINATION PROTEIN RMUC"/>
    <property type="match status" value="1"/>
</dbReference>
<dbReference type="EMBL" id="JABBVZ010000002">
    <property type="protein sequence ID" value="NMP20955.1"/>
    <property type="molecule type" value="Genomic_DNA"/>
</dbReference>
<feature type="coiled-coil region" evidence="5">
    <location>
        <begin position="199"/>
        <end position="226"/>
    </location>
</feature>
<dbReference type="Pfam" id="PF02646">
    <property type="entry name" value="RmuC"/>
    <property type="match status" value="1"/>
</dbReference>
<proteinExistence type="inferred from homology"/>
<dbReference type="Proteomes" id="UP000533476">
    <property type="component" value="Unassembled WGS sequence"/>
</dbReference>
<dbReference type="PANTHER" id="PTHR30563:SF0">
    <property type="entry name" value="DNA RECOMBINATION PROTEIN RMUC"/>
    <property type="match status" value="1"/>
</dbReference>
<dbReference type="AlphaFoldDB" id="A0A7Y0L245"/>
<evidence type="ECO:0000256" key="6">
    <source>
        <dbReference type="SAM" id="Phobius"/>
    </source>
</evidence>
<protein>
    <submittedName>
        <fullName evidence="7">DNA recombination protein RmuC</fullName>
    </submittedName>
</protein>